<evidence type="ECO:0000313" key="6">
    <source>
        <dbReference type="EMBL" id="KJA16175.1"/>
    </source>
</evidence>
<keyword evidence="7" id="KW-1185">Reference proteome</keyword>
<gene>
    <name evidence="6" type="ORF">HYPSUDRAFT_47599</name>
</gene>
<dbReference type="SUPFAM" id="SSF144232">
    <property type="entry name" value="HIT/MYND zinc finger-like"/>
    <property type="match status" value="1"/>
</dbReference>
<dbReference type="STRING" id="945553.A0A0D2P711"/>
<keyword evidence="3" id="KW-0862">Zinc</keyword>
<evidence type="ECO:0000256" key="1">
    <source>
        <dbReference type="ARBA" id="ARBA00022723"/>
    </source>
</evidence>
<accession>A0A0D2P711</accession>
<sequence>MLSVESKLTFRPLSTDTYKYTYSSNTPYGCDGCRIMKQPGQAAFRLCAGCRNAHYCSRACQKADWTSHRIVCKNKQETLALLGKTAHMPRIQQGRMQMLRIEDFARAHTFTFDGAIHALVAQAGPINFRTNHVVVELTEREDHDGNPATTYEVQNMAVRENPVAPSGDSIMDELFKGVNYCYSEWERMAKENAGVTDLLIVVYRSSTGLGWAAQLGLCPSSPSPRIFAPNVYLSTTKEFTGKGIVFRLIGAVRKPGVLEQRGVNWVWREVSFKQLKAQYGVNTLTPEMLQPWLMAWLLQQSQRAP</sequence>
<evidence type="ECO:0000256" key="3">
    <source>
        <dbReference type="ARBA" id="ARBA00022833"/>
    </source>
</evidence>
<dbReference type="AlphaFoldDB" id="A0A0D2P711"/>
<dbReference type="PROSITE" id="PS01360">
    <property type="entry name" value="ZF_MYND_1"/>
    <property type="match status" value="1"/>
</dbReference>
<evidence type="ECO:0000259" key="5">
    <source>
        <dbReference type="PROSITE" id="PS50865"/>
    </source>
</evidence>
<keyword evidence="1" id="KW-0479">Metal-binding</keyword>
<proteinExistence type="predicted"/>
<dbReference type="EMBL" id="KN817626">
    <property type="protein sequence ID" value="KJA16175.1"/>
    <property type="molecule type" value="Genomic_DNA"/>
</dbReference>
<keyword evidence="2 4" id="KW-0863">Zinc-finger</keyword>
<evidence type="ECO:0000313" key="7">
    <source>
        <dbReference type="Proteomes" id="UP000054270"/>
    </source>
</evidence>
<dbReference type="Proteomes" id="UP000054270">
    <property type="component" value="Unassembled WGS sequence"/>
</dbReference>
<evidence type="ECO:0000256" key="4">
    <source>
        <dbReference type="PROSITE-ProRule" id="PRU00134"/>
    </source>
</evidence>
<dbReference type="Gene3D" id="6.10.140.2220">
    <property type="match status" value="1"/>
</dbReference>
<dbReference type="InterPro" id="IPR002893">
    <property type="entry name" value="Znf_MYND"/>
</dbReference>
<dbReference type="Pfam" id="PF01753">
    <property type="entry name" value="zf-MYND"/>
    <property type="match status" value="1"/>
</dbReference>
<evidence type="ECO:0000256" key="2">
    <source>
        <dbReference type="ARBA" id="ARBA00022771"/>
    </source>
</evidence>
<organism evidence="6 7">
    <name type="scientific">Hypholoma sublateritium (strain FD-334 SS-4)</name>
    <dbReference type="NCBI Taxonomy" id="945553"/>
    <lineage>
        <taxon>Eukaryota</taxon>
        <taxon>Fungi</taxon>
        <taxon>Dikarya</taxon>
        <taxon>Basidiomycota</taxon>
        <taxon>Agaricomycotina</taxon>
        <taxon>Agaricomycetes</taxon>
        <taxon>Agaricomycetidae</taxon>
        <taxon>Agaricales</taxon>
        <taxon>Agaricineae</taxon>
        <taxon>Strophariaceae</taxon>
        <taxon>Hypholoma</taxon>
    </lineage>
</organism>
<name>A0A0D2P711_HYPSF</name>
<reference evidence="7" key="1">
    <citation type="submission" date="2014-04" db="EMBL/GenBank/DDBJ databases">
        <title>Evolutionary Origins and Diversification of the Mycorrhizal Mutualists.</title>
        <authorList>
            <consortium name="DOE Joint Genome Institute"/>
            <consortium name="Mycorrhizal Genomics Consortium"/>
            <person name="Kohler A."/>
            <person name="Kuo A."/>
            <person name="Nagy L.G."/>
            <person name="Floudas D."/>
            <person name="Copeland A."/>
            <person name="Barry K.W."/>
            <person name="Cichocki N."/>
            <person name="Veneault-Fourrey C."/>
            <person name="LaButti K."/>
            <person name="Lindquist E.A."/>
            <person name="Lipzen A."/>
            <person name="Lundell T."/>
            <person name="Morin E."/>
            <person name="Murat C."/>
            <person name="Riley R."/>
            <person name="Ohm R."/>
            <person name="Sun H."/>
            <person name="Tunlid A."/>
            <person name="Henrissat B."/>
            <person name="Grigoriev I.V."/>
            <person name="Hibbett D.S."/>
            <person name="Martin F."/>
        </authorList>
    </citation>
    <scope>NUCLEOTIDE SEQUENCE [LARGE SCALE GENOMIC DNA]</scope>
    <source>
        <strain evidence="7">FD-334 SS-4</strain>
    </source>
</reference>
<feature type="domain" description="MYND-type" evidence="5">
    <location>
        <begin position="30"/>
        <end position="72"/>
    </location>
</feature>
<dbReference type="GO" id="GO:0008270">
    <property type="term" value="F:zinc ion binding"/>
    <property type="evidence" value="ECO:0007669"/>
    <property type="project" value="UniProtKB-KW"/>
</dbReference>
<dbReference type="OrthoDB" id="5231159at2759"/>
<dbReference type="PROSITE" id="PS50865">
    <property type="entry name" value="ZF_MYND_2"/>
    <property type="match status" value="1"/>
</dbReference>
<protein>
    <recommendedName>
        <fullName evidence="5">MYND-type domain-containing protein</fullName>
    </recommendedName>
</protein>